<dbReference type="InterPro" id="IPR042100">
    <property type="entry name" value="Bug_dom1"/>
</dbReference>
<dbReference type="CDD" id="cd07012">
    <property type="entry name" value="PBP2_Bug_TTT"/>
    <property type="match status" value="1"/>
</dbReference>
<comment type="similarity">
    <text evidence="1">Belongs to the UPF0065 (bug) family.</text>
</comment>
<reference evidence="2" key="2">
    <citation type="submission" date="2020-09" db="EMBL/GenBank/DDBJ databases">
        <authorList>
            <person name="Sun Q."/>
            <person name="Zhou Y."/>
        </authorList>
    </citation>
    <scope>NUCLEOTIDE SEQUENCE</scope>
    <source>
        <strain evidence="2">CGMCC 1.3617</strain>
    </source>
</reference>
<dbReference type="AlphaFoldDB" id="A0A917KRX8"/>
<name>A0A917KRX8_9PROT</name>
<dbReference type="Gene3D" id="3.40.190.10">
    <property type="entry name" value="Periplasmic binding protein-like II"/>
    <property type="match status" value="1"/>
</dbReference>
<sequence length="328" mass="34029">MTTPHINRRVLLAAGLATPAIARAQAPWTPDRPVRIIIPFAAGGASDLLARSAAERLTASLGVSVIVEPRPGAGGNLGAEAAARAPADGLTIFFGGMSSNAINQALYSQLRFDPAKDLVPLGMFIGIANVLMINPAKHDFADLRAMLAAARANPDSLAYGSNGAGSVTHLTMELLKRAAGGIELLHVPYRGSGPAAAALMSGDIAMMFDGAPSAAQQIRAGTLKPLGVSTATRIAALPEVPTLAEAGVPGFDVPSWYAMFAPAGMPAAAQQRWRTELAALCRDPAFVAVLDRNAAAYMAIEGDAMEPFLATERARWRQAVQDSGAKVD</sequence>
<dbReference type="RefSeq" id="WP_188968629.1">
    <property type="nucleotide sequence ID" value="NZ_BMKW01000008.1"/>
</dbReference>
<comment type="caution">
    <text evidence="2">The sequence shown here is derived from an EMBL/GenBank/DDBJ whole genome shotgun (WGS) entry which is preliminary data.</text>
</comment>
<gene>
    <name evidence="2" type="ORF">GCM10011320_33610</name>
</gene>
<proteinExistence type="inferred from homology"/>
<dbReference type="PIRSF" id="PIRSF017082">
    <property type="entry name" value="YflP"/>
    <property type="match status" value="1"/>
</dbReference>
<dbReference type="PANTHER" id="PTHR42928:SF5">
    <property type="entry name" value="BLR1237 PROTEIN"/>
    <property type="match status" value="1"/>
</dbReference>
<evidence type="ECO:0000313" key="2">
    <source>
        <dbReference type="EMBL" id="GGJ23595.1"/>
    </source>
</evidence>
<dbReference type="EMBL" id="BMKW01000008">
    <property type="protein sequence ID" value="GGJ23595.1"/>
    <property type="molecule type" value="Genomic_DNA"/>
</dbReference>
<keyword evidence="3" id="KW-1185">Reference proteome</keyword>
<accession>A0A917KRX8</accession>
<dbReference type="PANTHER" id="PTHR42928">
    <property type="entry name" value="TRICARBOXYLATE-BINDING PROTEIN"/>
    <property type="match status" value="1"/>
</dbReference>
<evidence type="ECO:0000256" key="1">
    <source>
        <dbReference type="ARBA" id="ARBA00006987"/>
    </source>
</evidence>
<dbReference type="Proteomes" id="UP000661507">
    <property type="component" value="Unassembled WGS sequence"/>
</dbReference>
<dbReference type="Pfam" id="PF03401">
    <property type="entry name" value="TctC"/>
    <property type="match status" value="1"/>
</dbReference>
<reference evidence="2" key="1">
    <citation type="journal article" date="2014" name="Int. J. Syst. Evol. Microbiol.">
        <title>Complete genome sequence of Corynebacterium casei LMG S-19264T (=DSM 44701T), isolated from a smear-ripened cheese.</title>
        <authorList>
            <consortium name="US DOE Joint Genome Institute (JGI-PGF)"/>
            <person name="Walter F."/>
            <person name="Albersmeier A."/>
            <person name="Kalinowski J."/>
            <person name="Ruckert C."/>
        </authorList>
    </citation>
    <scope>NUCLEOTIDE SEQUENCE</scope>
    <source>
        <strain evidence="2">CGMCC 1.3617</strain>
    </source>
</reference>
<dbReference type="SUPFAM" id="SSF53850">
    <property type="entry name" value="Periplasmic binding protein-like II"/>
    <property type="match status" value="1"/>
</dbReference>
<dbReference type="Gene3D" id="3.40.190.150">
    <property type="entry name" value="Bordetella uptake gene, domain 1"/>
    <property type="match status" value="1"/>
</dbReference>
<evidence type="ECO:0000313" key="3">
    <source>
        <dbReference type="Proteomes" id="UP000661507"/>
    </source>
</evidence>
<organism evidence="2 3">
    <name type="scientific">Neoroseomonas lacus</name>
    <dbReference type="NCBI Taxonomy" id="287609"/>
    <lineage>
        <taxon>Bacteria</taxon>
        <taxon>Pseudomonadati</taxon>
        <taxon>Pseudomonadota</taxon>
        <taxon>Alphaproteobacteria</taxon>
        <taxon>Acetobacterales</taxon>
        <taxon>Acetobacteraceae</taxon>
        <taxon>Neoroseomonas</taxon>
    </lineage>
</organism>
<protein>
    <submittedName>
        <fullName evidence="2">MFS transporter</fullName>
    </submittedName>
</protein>
<dbReference type="InterPro" id="IPR005064">
    <property type="entry name" value="BUG"/>
</dbReference>